<accession>A0A7M5X5R7</accession>
<dbReference type="CDD" id="cd09275">
    <property type="entry name" value="RNase_HI_RT_DIRS1"/>
    <property type="match status" value="1"/>
</dbReference>
<reference evidence="2" key="1">
    <citation type="submission" date="2021-01" db="UniProtKB">
        <authorList>
            <consortium name="EnsemblMetazoa"/>
        </authorList>
    </citation>
    <scope>IDENTIFICATION</scope>
</reference>
<sequence length="294" mass="32940">MPCNGSLSGNALSLLSLTILTILSFVLLPLTKPSLRWMSFKLSSRMLVCPLPWTSWRAPARKCTKRELLSLIGSLSFACKVIRPGRIFLRRLIDLSSSVVRLNHHIDLTSDVRLDLEMWSEFLDSWNGSSFIPTPISLQAPFEISTDASFLGFGCFFQGLWISEAWPFDVSLLTHISFLEFFAIFASLNTWLKSFSNCRIVVSTDNEPTVAVWSSSSSKDKSMMVLIRKIFFLTARNNIHLSFRHVPGSENVFADLLSRLQVEEFKSVCPGCCPFPSTVPNSVMDLLATILLGS</sequence>
<keyword evidence="1" id="KW-0812">Transmembrane</keyword>
<dbReference type="EnsemblMetazoa" id="CLYHEMT017638.1">
    <property type="protein sequence ID" value="CLYHEMP017638.1"/>
    <property type="gene ID" value="CLYHEMG017638"/>
</dbReference>
<evidence type="ECO:0000256" key="1">
    <source>
        <dbReference type="SAM" id="Phobius"/>
    </source>
</evidence>
<keyword evidence="3" id="KW-1185">Reference proteome</keyword>
<evidence type="ECO:0000313" key="3">
    <source>
        <dbReference type="Proteomes" id="UP000594262"/>
    </source>
</evidence>
<keyword evidence="1" id="KW-1133">Transmembrane helix</keyword>
<dbReference type="PANTHER" id="PTHR33050:SF7">
    <property type="entry name" value="RIBONUCLEASE H"/>
    <property type="match status" value="1"/>
</dbReference>
<dbReference type="Proteomes" id="UP000594262">
    <property type="component" value="Unplaced"/>
</dbReference>
<protein>
    <submittedName>
        <fullName evidence="2">Uncharacterized protein</fullName>
    </submittedName>
</protein>
<name>A0A7M5X5R7_9CNID</name>
<dbReference type="InterPro" id="IPR043502">
    <property type="entry name" value="DNA/RNA_pol_sf"/>
</dbReference>
<proteinExistence type="predicted"/>
<evidence type="ECO:0000313" key="2">
    <source>
        <dbReference type="EnsemblMetazoa" id="CLYHEMP017638.1"/>
    </source>
</evidence>
<dbReference type="AlphaFoldDB" id="A0A7M5X5R7"/>
<dbReference type="InterPro" id="IPR052055">
    <property type="entry name" value="Hepadnavirus_pol/RT"/>
</dbReference>
<keyword evidence="1" id="KW-0472">Membrane</keyword>
<dbReference type="SUPFAM" id="SSF56672">
    <property type="entry name" value="DNA/RNA polymerases"/>
    <property type="match status" value="1"/>
</dbReference>
<feature type="transmembrane region" description="Helical" evidence="1">
    <location>
        <begin position="12"/>
        <end position="31"/>
    </location>
</feature>
<organism evidence="2 3">
    <name type="scientific">Clytia hemisphaerica</name>
    <dbReference type="NCBI Taxonomy" id="252671"/>
    <lineage>
        <taxon>Eukaryota</taxon>
        <taxon>Metazoa</taxon>
        <taxon>Cnidaria</taxon>
        <taxon>Hydrozoa</taxon>
        <taxon>Hydroidolina</taxon>
        <taxon>Leptothecata</taxon>
        <taxon>Obeliida</taxon>
        <taxon>Clytiidae</taxon>
        <taxon>Clytia</taxon>
    </lineage>
</organism>
<dbReference type="OrthoDB" id="5947805at2759"/>
<dbReference type="PANTHER" id="PTHR33050">
    <property type="entry name" value="REVERSE TRANSCRIPTASE DOMAIN-CONTAINING PROTEIN"/>
    <property type="match status" value="1"/>
</dbReference>